<dbReference type="Proteomes" id="UP001468798">
    <property type="component" value="Unassembled WGS sequence"/>
</dbReference>
<protein>
    <recommendedName>
        <fullName evidence="3">Bacteriocin-type signal sequence-containing protein</fullName>
    </recommendedName>
</protein>
<accession>A0ABU9NNF4</accession>
<dbReference type="EMBL" id="JBCGDP010000005">
    <property type="protein sequence ID" value="MEM0576198.1"/>
    <property type="molecule type" value="Genomic_DNA"/>
</dbReference>
<organism evidence="1 2">
    <name type="scientific">Flavobacterium polysaccharolyticum</name>
    <dbReference type="NCBI Taxonomy" id="3133148"/>
    <lineage>
        <taxon>Bacteria</taxon>
        <taxon>Pseudomonadati</taxon>
        <taxon>Bacteroidota</taxon>
        <taxon>Flavobacteriia</taxon>
        <taxon>Flavobacteriales</taxon>
        <taxon>Flavobacteriaceae</taxon>
        <taxon>Flavobacterium</taxon>
    </lineage>
</organism>
<proteinExistence type="predicted"/>
<comment type="caution">
    <text evidence="1">The sequence shown here is derived from an EMBL/GenBank/DDBJ whole genome shotgun (WGS) entry which is preliminary data.</text>
</comment>
<evidence type="ECO:0000313" key="2">
    <source>
        <dbReference type="Proteomes" id="UP001468798"/>
    </source>
</evidence>
<evidence type="ECO:0008006" key="3">
    <source>
        <dbReference type="Google" id="ProtNLM"/>
    </source>
</evidence>
<reference evidence="1 2" key="1">
    <citation type="submission" date="2024-03" db="EMBL/GenBank/DDBJ databases">
        <title>Two novel species of the genus Flavobacterium exhibiting potentially degradation of complex polysaccharides.</title>
        <authorList>
            <person name="Lian X."/>
        </authorList>
    </citation>
    <scope>NUCLEOTIDE SEQUENCE [LARGE SCALE GENOMIC DNA]</scope>
    <source>
        <strain evidence="1 2">N6</strain>
    </source>
</reference>
<sequence>MKTLDQFKKSSETIVLEKKQLNKIVGGTQVMDETAKKSINAIR</sequence>
<gene>
    <name evidence="1" type="ORF">WFZ86_06790</name>
</gene>
<dbReference type="RefSeq" id="WP_342691238.1">
    <property type="nucleotide sequence ID" value="NZ_JBCGDP010000005.1"/>
</dbReference>
<evidence type="ECO:0000313" key="1">
    <source>
        <dbReference type="EMBL" id="MEM0576198.1"/>
    </source>
</evidence>
<name>A0ABU9NNF4_9FLAO</name>
<keyword evidence="2" id="KW-1185">Reference proteome</keyword>